<comment type="caution">
    <text evidence="2">The sequence shown here is derived from an EMBL/GenBank/DDBJ whole genome shotgun (WGS) entry which is preliminary data.</text>
</comment>
<proteinExistence type="predicted"/>
<feature type="region of interest" description="Disordered" evidence="1">
    <location>
        <begin position="1"/>
        <end position="20"/>
    </location>
</feature>
<dbReference type="Proteomes" id="UP000029391">
    <property type="component" value="Unassembled WGS sequence"/>
</dbReference>
<name>A0A091BEB0_9GAMM</name>
<feature type="compositionally biased region" description="Basic and acidic residues" evidence="1">
    <location>
        <begin position="1"/>
        <end position="12"/>
    </location>
</feature>
<dbReference type="RefSeq" id="WP_043797502.1">
    <property type="nucleotide sequence ID" value="NZ_AUFF01000001.1"/>
</dbReference>
<organism evidence="2 3">
    <name type="scientific">Arenimonas composti TR7-09 = DSM 18010</name>
    <dbReference type="NCBI Taxonomy" id="1121013"/>
    <lineage>
        <taxon>Bacteria</taxon>
        <taxon>Pseudomonadati</taxon>
        <taxon>Pseudomonadota</taxon>
        <taxon>Gammaproteobacteria</taxon>
        <taxon>Lysobacterales</taxon>
        <taxon>Lysobacteraceae</taxon>
        <taxon>Arenimonas</taxon>
    </lineage>
</organism>
<dbReference type="STRING" id="1121013.GCA_000426365_00323"/>
<evidence type="ECO:0000313" key="3">
    <source>
        <dbReference type="Proteomes" id="UP000029391"/>
    </source>
</evidence>
<dbReference type="eggNOG" id="ENOG502Z85G">
    <property type="taxonomic scope" value="Bacteria"/>
</dbReference>
<gene>
    <name evidence="2" type="ORF">P873_00810</name>
</gene>
<evidence type="ECO:0000313" key="2">
    <source>
        <dbReference type="EMBL" id="KFN50066.1"/>
    </source>
</evidence>
<feature type="region of interest" description="Disordered" evidence="1">
    <location>
        <begin position="240"/>
        <end position="264"/>
    </location>
</feature>
<sequence length="545" mass="58436">MSESYRRLREDLPTPPATGAFAAEPKKVKAWVAALPRANAQATEQALTQALEQLLAQRLEGGQRAAALEELRPAVVDSIALLEGQYANNPLPLPTDKAQAAVAAERFHLLLAHGYRKAAVELCAPAGSVPFLKGSAVLQSLHHAAWHYARALALAWRIYRPAAPGAWQGLHRVHRFAAELRLDRKAVEDRLGGTGMDINTLYVQTLLVAAVNPYAFAQAEQDLLWPLARGYAARCGLASQPPESGAPVVPDDADRGPGPGAGEQSHAHWLDLRAFADDVERALTRVRDGHSELVPGPGQGVRVGNDLLRRLQRAFGQTAARAMVRLPAGHRLDSVLGLSAVHYFLAGQRDFDTFMRQSAQGNVHVIAGAAWTQVASAMTRVPRVAARVLDQSLGGYRMTWASAEQARARVGELVGLGFGDGDESDWMVGVMRWLRYEVDGSLSAGVELLARRATPVALRVVGPDGEARHVGRAVEVFAIDGSSGRRFVANAAIESGCRVEVIHDAMTASPELAGRGPDVLGDVEVLLNAGDYYLIGERSTADLAA</sequence>
<reference evidence="2 3" key="1">
    <citation type="submission" date="2013-09" db="EMBL/GenBank/DDBJ databases">
        <title>Genome sequencing of Arenimonas composti.</title>
        <authorList>
            <person name="Chen F."/>
            <person name="Wang G."/>
        </authorList>
    </citation>
    <scope>NUCLEOTIDE SEQUENCE [LARGE SCALE GENOMIC DNA]</scope>
    <source>
        <strain evidence="2 3">TR7-09</strain>
    </source>
</reference>
<dbReference type="OrthoDB" id="5724405at2"/>
<keyword evidence="3" id="KW-1185">Reference proteome</keyword>
<accession>A0A091BEB0</accession>
<dbReference type="AlphaFoldDB" id="A0A091BEB0"/>
<dbReference type="EMBL" id="AWXU01000025">
    <property type="protein sequence ID" value="KFN50066.1"/>
    <property type="molecule type" value="Genomic_DNA"/>
</dbReference>
<evidence type="ECO:0000256" key="1">
    <source>
        <dbReference type="SAM" id="MobiDB-lite"/>
    </source>
</evidence>
<protein>
    <submittedName>
        <fullName evidence="2">Uncharacterized protein</fullName>
    </submittedName>
</protein>